<dbReference type="NCBIfam" id="TIGR01926">
    <property type="entry name" value="peroxid_rel"/>
    <property type="match status" value="1"/>
</dbReference>
<gene>
    <name evidence="2" type="ORF">SAMN05216258_103184</name>
</gene>
<keyword evidence="3" id="KW-1185">Reference proteome</keyword>
<evidence type="ECO:0000313" key="2">
    <source>
        <dbReference type="EMBL" id="SFH93923.1"/>
    </source>
</evidence>
<dbReference type="InterPro" id="IPR003779">
    <property type="entry name" value="CMD-like"/>
</dbReference>
<organism evidence="2 3">
    <name type="scientific">Albimonas pacifica</name>
    <dbReference type="NCBI Taxonomy" id="1114924"/>
    <lineage>
        <taxon>Bacteria</taxon>
        <taxon>Pseudomonadati</taxon>
        <taxon>Pseudomonadota</taxon>
        <taxon>Alphaproteobacteria</taxon>
        <taxon>Rhodobacterales</taxon>
        <taxon>Paracoccaceae</taxon>
        <taxon>Albimonas</taxon>
    </lineage>
</organism>
<protein>
    <submittedName>
        <fullName evidence="2">4-carboxymuconolactone decarboxylase</fullName>
    </submittedName>
</protein>
<evidence type="ECO:0000259" key="1">
    <source>
        <dbReference type="Pfam" id="PF02627"/>
    </source>
</evidence>
<dbReference type="PANTHER" id="PTHR35446:SF2">
    <property type="entry name" value="CARBOXYMUCONOLACTONE DECARBOXYLASE-LIKE DOMAIN-CONTAINING PROTEIN"/>
    <property type="match status" value="1"/>
</dbReference>
<dbReference type="PANTHER" id="PTHR35446">
    <property type="entry name" value="SI:CH211-175M2.5"/>
    <property type="match status" value="1"/>
</dbReference>
<reference evidence="2 3" key="1">
    <citation type="submission" date="2016-10" db="EMBL/GenBank/DDBJ databases">
        <authorList>
            <person name="de Groot N.N."/>
        </authorList>
    </citation>
    <scope>NUCLEOTIDE SEQUENCE [LARGE SCALE GENOMIC DNA]</scope>
    <source>
        <strain evidence="2 3">CGMCC 1.11030</strain>
    </source>
</reference>
<dbReference type="Gene3D" id="1.20.1290.10">
    <property type="entry name" value="AhpD-like"/>
    <property type="match status" value="1"/>
</dbReference>
<sequence>MTADLPVSRFPVPTLAEMPDDIRERIEAVQEKSGFIPNVFLVLAHRPDEFRAFFAYHDALMDKPGNLTKAEREMIVVATSNLNQCQYCVIAHGAILRIRAKNPLIADQVAINYRKADITPRQKAMLDFAVKVSQTAEAVSEADIDALKAHGFDEDDVWDIAGIAAFFALSNRMANVTGMRPNPEFYAMGRG</sequence>
<dbReference type="Proteomes" id="UP000199377">
    <property type="component" value="Unassembled WGS sequence"/>
</dbReference>
<proteinExistence type="predicted"/>
<dbReference type="Pfam" id="PF02627">
    <property type="entry name" value="CMD"/>
    <property type="match status" value="1"/>
</dbReference>
<dbReference type="InterPro" id="IPR004675">
    <property type="entry name" value="AhpD_core"/>
</dbReference>
<dbReference type="Gene3D" id="1.20.5.810">
    <property type="entry name" value="AhpD-like"/>
    <property type="match status" value="1"/>
</dbReference>
<dbReference type="InterPro" id="IPR010195">
    <property type="entry name" value="Uncharacterised_peroxidase-rel"/>
</dbReference>
<dbReference type="STRING" id="1114924.SAMN05216258_103184"/>
<dbReference type="SUPFAM" id="SSF69118">
    <property type="entry name" value="AhpD-like"/>
    <property type="match status" value="1"/>
</dbReference>
<dbReference type="RefSeq" id="WP_092858983.1">
    <property type="nucleotide sequence ID" value="NZ_FOQH01000003.1"/>
</dbReference>
<dbReference type="GO" id="GO:0051920">
    <property type="term" value="F:peroxiredoxin activity"/>
    <property type="evidence" value="ECO:0007669"/>
    <property type="project" value="InterPro"/>
</dbReference>
<feature type="domain" description="Carboxymuconolactone decarboxylase-like" evidence="1">
    <location>
        <begin position="47"/>
        <end position="97"/>
    </location>
</feature>
<dbReference type="EMBL" id="FOQH01000003">
    <property type="protein sequence ID" value="SFH93923.1"/>
    <property type="molecule type" value="Genomic_DNA"/>
</dbReference>
<accession>A0A1I3E528</accession>
<evidence type="ECO:0000313" key="3">
    <source>
        <dbReference type="Proteomes" id="UP000199377"/>
    </source>
</evidence>
<dbReference type="OrthoDB" id="9810664at2"/>
<dbReference type="NCBIfam" id="TIGR00778">
    <property type="entry name" value="ahpD_dom"/>
    <property type="match status" value="1"/>
</dbReference>
<name>A0A1I3E528_9RHOB</name>
<dbReference type="InterPro" id="IPR029032">
    <property type="entry name" value="AhpD-like"/>
</dbReference>
<dbReference type="AlphaFoldDB" id="A0A1I3E528"/>